<evidence type="ECO:0000313" key="2">
    <source>
        <dbReference type="Proteomes" id="UP000239209"/>
    </source>
</evidence>
<organism evidence="1 2">
    <name type="scientific">Pseudosporangium ferrugineum</name>
    <dbReference type="NCBI Taxonomy" id="439699"/>
    <lineage>
        <taxon>Bacteria</taxon>
        <taxon>Bacillati</taxon>
        <taxon>Actinomycetota</taxon>
        <taxon>Actinomycetes</taxon>
        <taxon>Micromonosporales</taxon>
        <taxon>Micromonosporaceae</taxon>
        <taxon>Pseudosporangium</taxon>
    </lineage>
</organism>
<proteinExistence type="predicted"/>
<name>A0A2T0RU94_9ACTN</name>
<comment type="caution">
    <text evidence="1">The sequence shown here is derived from an EMBL/GenBank/DDBJ whole genome shotgun (WGS) entry which is preliminary data.</text>
</comment>
<dbReference type="OrthoDB" id="3371392at2"/>
<gene>
    <name evidence="1" type="ORF">CLV70_113218</name>
</gene>
<dbReference type="EMBL" id="PVZG01000013">
    <property type="protein sequence ID" value="PRY24776.1"/>
    <property type="molecule type" value="Genomic_DNA"/>
</dbReference>
<sequence>MPRSWFDPLGSVALPRRPELPDRPQQGRVSAWAASRCEEIAGDVARGGLWRFTEAVADVLYPGLGVAVAAAQRATKWGPQLVGLNDERGADVKVGLVGSENLGLWILFRTRLGQSDPGPRPAWCTDLPITPLGTDGVRRDAAVLSGLEDVKPADVAPLLLVPPPPTADTRLLVRIAVPRRSGVVAIDPGDGIWQRRLFFTVIHPSGGDGTHHERYRVICPVCARRRIAQFRRFDVCSDCGWLDRRA</sequence>
<dbReference type="AlphaFoldDB" id="A0A2T0RU94"/>
<reference evidence="1 2" key="1">
    <citation type="submission" date="2018-03" db="EMBL/GenBank/DDBJ databases">
        <title>Genomic Encyclopedia of Archaeal and Bacterial Type Strains, Phase II (KMG-II): from individual species to whole genera.</title>
        <authorList>
            <person name="Goeker M."/>
        </authorList>
    </citation>
    <scope>NUCLEOTIDE SEQUENCE [LARGE SCALE GENOMIC DNA]</scope>
    <source>
        <strain evidence="1 2">DSM 45348</strain>
    </source>
</reference>
<protein>
    <submittedName>
        <fullName evidence="1">Uncharacterized protein</fullName>
    </submittedName>
</protein>
<dbReference type="RefSeq" id="WP_106129249.1">
    <property type="nucleotide sequence ID" value="NZ_PVZG01000013.1"/>
</dbReference>
<keyword evidence="2" id="KW-1185">Reference proteome</keyword>
<evidence type="ECO:0000313" key="1">
    <source>
        <dbReference type="EMBL" id="PRY24776.1"/>
    </source>
</evidence>
<dbReference type="Proteomes" id="UP000239209">
    <property type="component" value="Unassembled WGS sequence"/>
</dbReference>
<accession>A0A2T0RU94</accession>